<comment type="caution">
    <text evidence="1">The sequence shown here is derived from an EMBL/GenBank/DDBJ whole genome shotgun (WGS) entry which is preliminary data.</text>
</comment>
<dbReference type="AlphaFoldDB" id="A0AAP0LK34"/>
<proteinExistence type="predicted"/>
<name>A0AAP0LK34_9ROSI</name>
<gene>
    <name evidence="1" type="ORF">WN944_027504</name>
</gene>
<reference evidence="1 2" key="1">
    <citation type="submission" date="2024-05" db="EMBL/GenBank/DDBJ databases">
        <title>Haplotype-resolved chromosome-level genome assembly of Huyou (Citrus changshanensis).</title>
        <authorList>
            <person name="Miao C."/>
            <person name="Chen W."/>
            <person name="Wu Y."/>
            <person name="Wang L."/>
            <person name="Zhao S."/>
            <person name="Grierson D."/>
            <person name="Xu C."/>
            <person name="Chen K."/>
        </authorList>
    </citation>
    <scope>NUCLEOTIDE SEQUENCE [LARGE SCALE GENOMIC DNA]</scope>
    <source>
        <strain evidence="1">01-14</strain>
        <tissue evidence="1">Leaf</tissue>
    </source>
</reference>
<dbReference type="EMBL" id="JBCGBO010000025">
    <property type="protein sequence ID" value="KAK9175497.1"/>
    <property type="molecule type" value="Genomic_DNA"/>
</dbReference>
<dbReference type="Proteomes" id="UP001428341">
    <property type="component" value="Unassembled WGS sequence"/>
</dbReference>
<organism evidence="1 2">
    <name type="scientific">Citrus x changshan-huyou</name>
    <dbReference type="NCBI Taxonomy" id="2935761"/>
    <lineage>
        <taxon>Eukaryota</taxon>
        <taxon>Viridiplantae</taxon>
        <taxon>Streptophyta</taxon>
        <taxon>Embryophyta</taxon>
        <taxon>Tracheophyta</taxon>
        <taxon>Spermatophyta</taxon>
        <taxon>Magnoliopsida</taxon>
        <taxon>eudicotyledons</taxon>
        <taxon>Gunneridae</taxon>
        <taxon>Pentapetalae</taxon>
        <taxon>rosids</taxon>
        <taxon>malvids</taxon>
        <taxon>Sapindales</taxon>
        <taxon>Rutaceae</taxon>
        <taxon>Aurantioideae</taxon>
        <taxon>Citrus</taxon>
    </lineage>
</organism>
<sequence length="100" mass="11238">MFLLQYPVYFAFENDEIDAVLDDVKKNDATGQPATATTGGLVDNSVMENVGYFVSYVYPLECELYGKVWYLSIEISDTLAILRNCISQVSIVDFFICLSI</sequence>
<evidence type="ECO:0000313" key="2">
    <source>
        <dbReference type="Proteomes" id="UP001428341"/>
    </source>
</evidence>
<keyword evidence="2" id="KW-1185">Reference proteome</keyword>
<evidence type="ECO:0000313" key="1">
    <source>
        <dbReference type="EMBL" id="KAK9175497.1"/>
    </source>
</evidence>
<accession>A0AAP0LK34</accession>
<protein>
    <submittedName>
        <fullName evidence="1">Uncharacterized protein</fullName>
    </submittedName>
</protein>